<accession>K4IAP3</accession>
<gene>
    <name evidence="1" type="ordered locus">P700755_000446</name>
</gene>
<protein>
    <submittedName>
        <fullName evidence="1">Uncharacterized protein</fullName>
    </submittedName>
</protein>
<reference evidence="1" key="1">
    <citation type="submission" date="2006-03" db="EMBL/GenBank/DDBJ databases">
        <authorList>
            <person name="Bowman J."/>
            <person name="Ferriera S."/>
            <person name="Johnson J."/>
            <person name="Kravitz S."/>
            <person name="Halpern A."/>
            <person name="Remington K."/>
            <person name="Beeson K."/>
            <person name="Tran B."/>
            <person name="Rogers Y.-H."/>
            <person name="Friedman R."/>
            <person name="Venter J.C."/>
        </authorList>
    </citation>
    <scope>NUCLEOTIDE SEQUENCE [LARGE SCALE GENOMIC DNA]</scope>
    <source>
        <strain evidence="1">ATCC 700755</strain>
    </source>
</reference>
<name>K4IAP3_PSYTT</name>
<dbReference type="AlphaFoldDB" id="K4IAP3"/>
<dbReference type="KEGG" id="ptq:P700755_000446"/>
<proteinExistence type="predicted"/>
<keyword evidence="2" id="KW-1185">Reference proteome</keyword>
<evidence type="ECO:0000313" key="2">
    <source>
        <dbReference type="Proteomes" id="UP000008514"/>
    </source>
</evidence>
<dbReference type="Proteomes" id="UP000008514">
    <property type="component" value="Chromosome"/>
</dbReference>
<dbReference type="EMBL" id="CP003879">
    <property type="protein sequence ID" value="AFU67469.1"/>
    <property type="molecule type" value="Genomic_DNA"/>
</dbReference>
<organism evidence="1 2">
    <name type="scientific">Psychroflexus torquis (strain ATCC 700755 / CIP 106069 / ACAM 623)</name>
    <dbReference type="NCBI Taxonomy" id="313595"/>
    <lineage>
        <taxon>Bacteria</taxon>
        <taxon>Pseudomonadati</taxon>
        <taxon>Bacteroidota</taxon>
        <taxon>Flavobacteriia</taxon>
        <taxon>Flavobacteriales</taxon>
        <taxon>Flavobacteriaceae</taxon>
        <taxon>Psychroflexus</taxon>
    </lineage>
</organism>
<evidence type="ECO:0000313" key="1">
    <source>
        <dbReference type="EMBL" id="AFU67469.1"/>
    </source>
</evidence>
<reference evidence="1" key="2">
    <citation type="submission" date="2012-09" db="EMBL/GenBank/DDBJ databases">
        <title>The complete sequence of Psychroflexus torquis an extreme psychrophile from sea-ice that is stimulated by light.</title>
        <authorList>
            <person name="Feng S."/>
            <person name="Powell S.M."/>
            <person name="Bowman J.P."/>
        </authorList>
    </citation>
    <scope>NUCLEOTIDE SEQUENCE [LARGE SCALE GENOMIC DNA]</scope>
    <source>
        <strain evidence="1">ATCC 700755</strain>
    </source>
</reference>
<dbReference type="HOGENOM" id="CLU_3188114_0_0_10"/>
<sequence length="46" mass="5559">MVLSVFPKEKPFFASTSNLFFEKKILQSLKRFHQNDNIEFEKPLKR</sequence>